<dbReference type="RefSeq" id="XP_024946395.1">
    <property type="nucleotide sequence ID" value="XM_025090627.1"/>
</dbReference>
<keyword evidence="3 5" id="KW-1133">Transmembrane helix</keyword>
<protein>
    <submittedName>
        <fullName evidence="8">Phosphatidylcholine translocator ABCB4-like</fullName>
    </submittedName>
</protein>
<evidence type="ECO:0000313" key="8">
    <source>
        <dbReference type="RefSeq" id="XP_024946395.1"/>
    </source>
</evidence>
<evidence type="ECO:0000256" key="1">
    <source>
        <dbReference type="ARBA" id="ARBA00004141"/>
    </source>
</evidence>
<evidence type="ECO:0000256" key="5">
    <source>
        <dbReference type="SAM" id="Phobius"/>
    </source>
</evidence>
<reference evidence="8" key="1">
    <citation type="submission" date="2025-08" db="UniProtKB">
        <authorList>
            <consortium name="RefSeq"/>
        </authorList>
    </citation>
    <scope>IDENTIFICATION</scope>
</reference>
<feature type="domain" description="ABC transmembrane type-1" evidence="6">
    <location>
        <begin position="35"/>
        <end position="349"/>
    </location>
</feature>
<evidence type="ECO:0000256" key="3">
    <source>
        <dbReference type="ARBA" id="ARBA00022989"/>
    </source>
</evidence>
<keyword evidence="7" id="KW-1185">Reference proteome</keyword>
<evidence type="ECO:0000256" key="4">
    <source>
        <dbReference type="ARBA" id="ARBA00023136"/>
    </source>
</evidence>
<evidence type="ECO:0000259" key="6">
    <source>
        <dbReference type="PROSITE" id="PS50929"/>
    </source>
</evidence>
<dbReference type="Pfam" id="PF00664">
    <property type="entry name" value="ABC_membrane"/>
    <property type="match status" value="1"/>
</dbReference>
<dbReference type="Gene3D" id="1.20.1560.10">
    <property type="entry name" value="ABC transporter type 1, transmembrane domain"/>
    <property type="match status" value="1"/>
</dbReference>
<dbReference type="InterPro" id="IPR011527">
    <property type="entry name" value="ABC1_TM_dom"/>
</dbReference>
<accession>A0AAJ7RTH5</accession>
<dbReference type="KEGG" id="ccin:112495180"/>
<dbReference type="Proteomes" id="UP000694920">
    <property type="component" value="Unplaced"/>
</dbReference>
<feature type="transmembrane region" description="Helical" evidence="5">
    <location>
        <begin position="318"/>
        <end position="338"/>
    </location>
</feature>
<comment type="subcellular location">
    <subcellularLocation>
        <location evidence="1">Membrane</location>
        <topology evidence="1">Multi-pass membrane protein</topology>
    </subcellularLocation>
</comment>
<organism evidence="7 8">
    <name type="scientific">Cephus cinctus</name>
    <name type="common">Wheat stem sawfly</name>
    <dbReference type="NCBI Taxonomy" id="211228"/>
    <lineage>
        <taxon>Eukaryota</taxon>
        <taxon>Metazoa</taxon>
        <taxon>Ecdysozoa</taxon>
        <taxon>Arthropoda</taxon>
        <taxon>Hexapoda</taxon>
        <taxon>Insecta</taxon>
        <taxon>Pterygota</taxon>
        <taxon>Neoptera</taxon>
        <taxon>Endopterygota</taxon>
        <taxon>Hymenoptera</taxon>
        <taxon>Cephoidea</taxon>
        <taxon>Cephidae</taxon>
        <taxon>Cephus</taxon>
    </lineage>
</organism>
<gene>
    <name evidence="8" type="primary">LOC112495180</name>
</gene>
<dbReference type="AlphaFoldDB" id="A0AAJ7RTH5"/>
<feature type="transmembrane region" description="Helical" evidence="5">
    <location>
        <begin position="105"/>
        <end position="127"/>
    </location>
</feature>
<dbReference type="InterPro" id="IPR039421">
    <property type="entry name" value="Type_1_exporter"/>
</dbReference>
<feature type="transmembrane region" description="Helical" evidence="5">
    <location>
        <begin position="207"/>
        <end position="226"/>
    </location>
</feature>
<feature type="transmembrane region" description="Helical" evidence="5">
    <location>
        <begin position="23"/>
        <end position="56"/>
    </location>
</feature>
<name>A0AAJ7RTH5_CEPCN</name>
<dbReference type="GO" id="GO:0140359">
    <property type="term" value="F:ABC-type transporter activity"/>
    <property type="evidence" value="ECO:0007669"/>
    <property type="project" value="InterPro"/>
</dbReference>
<feature type="transmembrane region" description="Helical" evidence="5">
    <location>
        <begin position="181"/>
        <end position="201"/>
    </location>
</feature>
<evidence type="ECO:0000256" key="2">
    <source>
        <dbReference type="ARBA" id="ARBA00022692"/>
    </source>
</evidence>
<keyword evidence="2 5" id="KW-0812">Transmembrane</keyword>
<evidence type="ECO:0000313" key="7">
    <source>
        <dbReference type="Proteomes" id="UP000694920"/>
    </source>
</evidence>
<dbReference type="CDD" id="cd18577">
    <property type="entry name" value="ABC_6TM_Pgp_ABCB1_D1_like"/>
    <property type="match status" value="1"/>
</dbReference>
<proteinExistence type="predicted"/>
<sequence length="407" mass="46162">MKRHSNVGSVDYYPKLRYSFPQFWFGCWTDVVLTLIGLLAAILSGFCVPGTIILYGNLAESFVQYHIHNAIKGINETSEFPVGFRGYNDQFRGTSKELAKETLNFAIYSLFFAICQMIFTMIFIICLNHAAINESIQARQIHFKVLLRQNIAWFDSQNPEDLASRSIRDTSYLESGLGEKLGMFVSSTIAACNCILVALYYGSKLAGTLLVILPIIAVIICIAKWANEYMREQEDFFYKPAELIAEECLTNIRTVLAYSGESHESKKYVEKLVLVENCETTKGTINGIVGAIIWFLMYSMYGFALWYGVNLLKIEQSYTVATLIVVFFCLQICVLHTLQLPQYLHIIEKSNAASRKIIGMMKNTSEMKITNVHVSAAKTEVGISFRNVFFRYTLHNDLASVNKFIFT</sequence>
<dbReference type="PANTHER" id="PTHR43394">
    <property type="entry name" value="ATP-DEPENDENT PERMEASE MDL1, MITOCHONDRIAL"/>
    <property type="match status" value="1"/>
</dbReference>
<dbReference type="PROSITE" id="PS50929">
    <property type="entry name" value="ABC_TM1F"/>
    <property type="match status" value="1"/>
</dbReference>
<dbReference type="Gene3D" id="3.40.50.300">
    <property type="entry name" value="P-loop containing nucleotide triphosphate hydrolases"/>
    <property type="match status" value="1"/>
</dbReference>
<dbReference type="InterPro" id="IPR027417">
    <property type="entry name" value="P-loop_NTPase"/>
</dbReference>
<dbReference type="GO" id="GO:0005524">
    <property type="term" value="F:ATP binding"/>
    <property type="evidence" value="ECO:0007669"/>
    <property type="project" value="InterPro"/>
</dbReference>
<keyword evidence="4 5" id="KW-0472">Membrane</keyword>
<dbReference type="InterPro" id="IPR036640">
    <property type="entry name" value="ABC1_TM_sf"/>
</dbReference>
<dbReference type="GO" id="GO:0016020">
    <property type="term" value="C:membrane"/>
    <property type="evidence" value="ECO:0007669"/>
    <property type="project" value="UniProtKB-SubCell"/>
</dbReference>
<dbReference type="GeneID" id="112495180"/>
<dbReference type="SUPFAM" id="SSF90123">
    <property type="entry name" value="ABC transporter transmembrane region"/>
    <property type="match status" value="1"/>
</dbReference>
<feature type="transmembrane region" description="Helical" evidence="5">
    <location>
        <begin position="287"/>
        <end position="306"/>
    </location>
</feature>